<feature type="compositionally biased region" description="Basic and acidic residues" evidence="1">
    <location>
        <begin position="77"/>
        <end position="86"/>
    </location>
</feature>
<keyword evidence="2" id="KW-0472">Membrane</keyword>
<evidence type="ECO:0000256" key="2">
    <source>
        <dbReference type="SAM" id="Phobius"/>
    </source>
</evidence>
<dbReference type="AlphaFoldDB" id="A0AAN0RIW8"/>
<dbReference type="Proteomes" id="UP000028680">
    <property type="component" value="Chromosome"/>
</dbReference>
<keyword evidence="2" id="KW-1133">Transmembrane helix</keyword>
<proteinExistence type="predicted"/>
<evidence type="ECO:0000313" key="4">
    <source>
        <dbReference type="Proteomes" id="UP000028680"/>
    </source>
</evidence>
<keyword evidence="4" id="KW-1185">Reference proteome</keyword>
<reference evidence="3 4" key="1">
    <citation type="journal article" date="2014" name="ISME J.">
        <title>Adaptation of an abundant Roseobacter RCA organism to pelagic systems revealed by genomic and transcriptomic analyses.</title>
        <authorList>
            <person name="Voget S."/>
            <person name="Wemheuer B."/>
            <person name="Brinkhoff T."/>
            <person name="Vollmers J."/>
            <person name="Dietrich S."/>
            <person name="Giebel H.A."/>
            <person name="Beardsley C."/>
            <person name="Sardemann C."/>
            <person name="Bakenhus I."/>
            <person name="Billerbeck S."/>
            <person name="Daniel R."/>
            <person name="Simon M."/>
        </authorList>
    </citation>
    <scope>NUCLEOTIDE SEQUENCE [LARGE SCALE GENOMIC DNA]</scope>
    <source>
        <strain evidence="3 4">RCA23</strain>
    </source>
</reference>
<name>A0AAN0RIW8_9RHOB</name>
<feature type="region of interest" description="Disordered" evidence="1">
    <location>
        <begin position="32"/>
        <end position="86"/>
    </location>
</feature>
<evidence type="ECO:0000313" key="3">
    <source>
        <dbReference type="EMBL" id="AII87014.1"/>
    </source>
</evidence>
<keyword evidence="2" id="KW-0812">Transmembrane</keyword>
<protein>
    <submittedName>
        <fullName evidence="3">Uncharacterized protein</fullName>
    </submittedName>
</protein>
<evidence type="ECO:0000256" key="1">
    <source>
        <dbReference type="SAM" id="MobiDB-lite"/>
    </source>
</evidence>
<feature type="transmembrane region" description="Helical" evidence="2">
    <location>
        <begin position="6"/>
        <end position="26"/>
    </location>
</feature>
<sequence>MFDLGLIAYFSLAILILLFLRALWVIRHEKDQGRGSLPGQGDHEVRADYFSGGAGGGHSGSFRVPKDPQKYAQQFVPKDRKPKDER</sequence>
<dbReference type="EMBL" id="CP003984">
    <property type="protein sequence ID" value="AII87014.1"/>
    <property type="molecule type" value="Genomic_DNA"/>
</dbReference>
<organism evidence="3 4">
    <name type="scientific">Planktomarina temperata RCA23</name>
    <dbReference type="NCBI Taxonomy" id="666509"/>
    <lineage>
        <taxon>Bacteria</taxon>
        <taxon>Pseudomonadati</taxon>
        <taxon>Pseudomonadota</taxon>
        <taxon>Alphaproteobacteria</taxon>
        <taxon>Rhodobacterales</taxon>
        <taxon>Paracoccaceae</taxon>
        <taxon>Planktomarina</taxon>
    </lineage>
</organism>
<accession>A0AAN0RIW8</accession>
<dbReference type="KEGG" id="ptp:RCA23_c14750"/>
<gene>
    <name evidence="3" type="ORF">RCA23_c14750</name>
</gene>